<dbReference type="PANTHER" id="PTHR32089">
    <property type="entry name" value="METHYL-ACCEPTING CHEMOTAXIS PROTEIN MCPB"/>
    <property type="match status" value="1"/>
</dbReference>
<evidence type="ECO:0000313" key="6">
    <source>
        <dbReference type="EMBL" id="BAH38379.1"/>
    </source>
</evidence>
<dbReference type="PROSITE" id="PS50111">
    <property type="entry name" value="CHEMOTAXIS_TRANSDUC_2"/>
    <property type="match status" value="1"/>
</dbReference>
<evidence type="ECO:0000256" key="2">
    <source>
        <dbReference type="PROSITE-ProRule" id="PRU00284"/>
    </source>
</evidence>
<organism evidence="6 7">
    <name type="scientific">Gemmatimonas aurantiaca (strain DSM 14586 / JCM 11422 / NBRC 100505 / T-27)</name>
    <dbReference type="NCBI Taxonomy" id="379066"/>
    <lineage>
        <taxon>Bacteria</taxon>
        <taxon>Pseudomonadati</taxon>
        <taxon>Gemmatimonadota</taxon>
        <taxon>Gemmatimonadia</taxon>
        <taxon>Gemmatimonadales</taxon>
        <taxon>Gemmatimonadaceae</taxon>
        <taxon>Gemmatimonas</taxon>
    </lineage>
</organism>
<dbReference type="Pfam" id="PF00015">
    <property type="entry name" value="MCPsignal"/>
    <property type="match status" value="1"/>
</dbReference>
<feature type="transmembrane region" description="Helical" evidence="4">
    <location>
        <begin position="188"/>
        <end position="208"/>
    </location>
</feature>
<evidence type="ECO:0000256" key="1">
    <source>
        <dbReference type="ARBA" id="ARBA00023224"/>
    </source>
</evidence>
<dbReference type="InterPro" id="IPR004089">
    <property type="entry name" value="MCPsignal_dom"/>
</dbReference>
<keyword evidence="1 2" id="KW-0807">Transducer</keyword>
<name>C1A819_GEMAT</name>
<reference evidence="7" key="1">
    <citation type="submission" date="2006-03" db="EMBL/GenBank/DDBJ databases">
        <title>Complete genome sequence of Gemmatimonas aurantiaca T-27 that represents a novel phylum Gemmatimonadetes.</title>
        <authorList>
            <person name="Takasaki K."/>
            <person name="Ichikawa N."/>
            <person name="Miura H."/>
            <person name="Matsushita S."/>
            <person name="Watanabe Y."/>
            <person name="Oguchi A."/>
            <person name="Ankai A."/>
            <person name="Yashiro I."/>
            <person name="Takahashi M."/>
            <person name="Terui Y."/>
            <person name="Fukui S."/>
            <person name="Yokoyama H."/>
            <person name="Tanikawa S."/>
            <person name="Hanada S."/>
            <person name="Kamagata Y."/>
            <person name="Fujita N."/>
        </authorList>
    </citation>
    <scope>NUCLEOTIDE SEQUENCE [LARGE SCALE GENOMIC DNA]</scope>
    <source>
        <strain evidence="7">T-27 / DSM 14586 / JCM 11422 / NBRC 100505</strain>
    </source>
</reference>
<keyword evidence="4" id="KW-0812">Transmembrane</keyword>
<keyword evidence="7" id="KW-1185">Reference proteome</keyword>
<evidence type="ECO:0000259" key="5">
    <source>
        <dbReference type="PROSITE" id="PS50111"/>
    </source>
</evidence>
<dbReference type="EMBL" id="AP009153">
    <property type="protein sequence ID" value="BAH38379.1"/>
    <property type="molecule type" value="Genomic_DNA"/>
</dbReference>
<dbReference type="Proteomes" id="UP000002209">
    <property type="component" value="Chromosome"/>
</dbReference>
<evidence type="ECO:0000256" key="4">
    <source>
        <dbReference type="SAM" id="Phobius"/>
    </source>
</evidence>
<keyword evidence="4" id="KW-1133">Transmembrane helix</keyword>
<sequence>MENPMKWTVSRRIAAGYALLLVMMLIGGALASFALRRSAVVSEQALGTVRHRLVPATEAQSDWRRARVDYLRLLVQFEPTLIQSADSLVAAARTRLVSLRDSSTAEPQEQALWIEIIRDLDAWRVSAREIGELTRAGRRDDAVRLFNTTIGAAADTIGSNIISGIDMVQRRTDQIAATSAAMTRRMQLLIAISSILSLVLGVVAAVLLNKAVNGPLRETSVVLASSAAEILAATTQQASGSNQSSAAVTETVSTVEEVTQTAEQAADRARAVADSARRTAEIGKSGLRAIETSVEGMAAVREQVEATASSIVTLAEQAQAIGEIIASVNDIAEQTNLLALNAAVEAARAGEHGRGFAVVAAEVKNLAQQSKKATVQVRQILGEIQRATNAAVMVTEQGTKQVASMDRQVREAGDTIRALADSVADASQVAAQIVASAGQQALGMSQIREAMANIHQATQQNLAATKQAERAAQDLNQFGGRLLALTGATVRPHTNGRA</sequence>
<feature type="transmembrane region" description="Helical" evidence="4">
    <location>
        <begin position="14"/>
        <end position="35"/>
    </location>
</feature>
<keyword evidence="3" id="KW-0175">Coiled coil</keyword>
<dbReference type="GO" id="GO:0007165">
    <property type="term" value="P:signal transduction"/>
    <property type="evidence" value="ECO:0007669"/>
    <property type="project" value="UniProtKB-KW"/>
</dbReference>
<dbReference type="HOGENOM" id="CLU_000445_107_27_0"/>
<dbReference type="SMART" id="SM00283">
    <property type="entry name" value="MA"/>
    <property type="match status" value="1"/>
</dbReference>
<dbReference type="AlphaFoldDB" id="C1A819"/>
<protein>
    <submittedName>
        <fullName evidence="6">Methyl-accepting chemotaxis protein</fullName>
    </submittedName>
</protein>
<feature type="domain" description="Methyl-accepting transducer" evidence="5">
    <location>
        <begin position="219"/>
        <end position="476"/>
    </location>
</feature>
<gene>
    <name evidence="6" type="ordered locus">GAU_1337</name>
</gene>
<keyword evidence="4" id="KW-0472">Membrane</keyword>
<dbReference type="Gene3D" id="1.10.287.950">
    <property type="entry name" value="Methyl-accepting chemotaxis protein"/>
    <property type="match status" value="1"/>
</dbReference>
<dbReference type="SUPFAM" id="SSF58104">
    <property type="entry name" value="Methyl-accepting chemotaxis protein (MCP) signaling domain"/>
    <property type="match status" value="1"/>
</dbReference>
<evidence type="ECO:0000256" key="3">
    <source>
        <dbReference type="SAM" id="Coils"/>
    </source>
</evidence>
<dbReference type="PANTHER" id="PTHR32089:SF112">
    <property type="entry name" value="LYSOZYME-LIKE PROTEIN-RELATED"/>
    <property type="match status" value="1"/>
</dbReference>
<dbReference type="OrthoDB" id="9765776at2"/>
<proteinExistence type="predicted"/>
<dbReference type="STRING" id="379066.GAU_1337"/>
<accession>C1A819</accession>
<evidence type="ECO:0000313" key="7">
    <source>
        <dbReference type="Proteomes" id="UP000002209"/>
    </source>
</evidence>
<dbReference type="GO" id="GO:0016020">
    <property type="term" value="C:membrane"/>
    <property type="evidence" value="ECO:0007669"/>
    <property type="project" value="InterPro"/>
</dbReference>
<dbReference type="eggNOG" id="COG0840">
    <property type="taxonomic scope" value="Bacteria"/>
</dbReference>
<dbReference type="KEGG" id="gau:GAU_1337"/>
<feature type="coiled-coil region" evidence="3">
    <location>
        <begin position="447"/>
        <end position="474"/>
    </location>
</feature>